<reference evidence="1 2" key="1">
    <citation type="submission" date="2019-07" db="EMBL/GenBank/DDBJ databases">
        <title>Microlunatus dokdonensis sp. nov. isolated from the rhizospheric soil of the wild plant Elymus tsukushiensis.</title>
        <authorList>
            <person name="Ghim S.-Y."/>
            <person name="Hwang Y.-J."/>
            <person name="Son J.-S."/>
            <person name="Shin J.-H."/>
        </authorList>
    </citation>
    <scope>NUCLEOTIDE SEQUENCE [LARGE SCALE GENOMIC DNA]</scope>
    <source>
        <strain evidence="1 2">KUDC0627</strain>
    </source>
</reference>
<accession>A0A516PYH3</accession>
<protein>
    <submittedName>
        <fullName evidence="1">DUF3018 family protein</fullName>
    </submittedName>
</protein>
<dbReference type="InterPro" id="IPR021558">
    <property type="entry name" value="MazE-like"/>
</dbReference>
<dbReference type="Pfam" id="PF11455">
    <property type="entry name" value="MazE-like"/>
    <property type="match status" value="1"/>
</dbReference>
<organism evidence="1 2">
    <name type="scientific">Microlunatus elymi</name>
    <dbReference type="NCBI Taxonomy" id="2596828"/>
    <lineage>
        <taxon>Bacteria</taxon>
        <taxon>Bacillati</taxon>
        <taxon>Actinomycetota</taxon>
        <taxon>Actinomycetes</taxon>
        <taxon>Propionibacteriales</taxon>
        <taxon>Propionibacteriaceae</taxon>
        <taxon>Microlunatus</taxon>
    </lineage>
</organism>
<dbReference type="Proteomes" id="UP000319263">
    <property type="component" value="Chromosome"/>
</dbReference>
<dbReference type="OrthoDB" id="3734119at2"/>
<evidence type="ECO:0000313" key="1">
    <source>
        <dbReference type="EMBL" id="QDP96218.1"/>
    </source>
</evidence>
<sequence>MPSQNRFWLGIRASEQVDYRSDVACNNGCMGTSTERVRQHRERLRHRGMRPVQIWIPDVNAPGFAEEAHRQAMNIRNSPAEAEDQAWMEAMVAEVWDGE</sequence>
<name>A0A516PYH3_9ACTN</name>
<gene>
    <name evidence="1" type="ORF">FOE78_10145</name>
</gene>
<dbReference type="EMBL" id="CP041692">
    <property type="protein sequence ID" value="QDP96218.1"/>
    <property type="molecule type" value="Genomic_DNA"/>
</dbReference>
<dbReference type="AlphaFoldDB" id="A0A516PYH3"/>
<evidence type="ECO:0000313" key="2">
    <source>
        <dbReference type="Proteomes" id="UP000319263"/>
    </source>
</evidence>
<proteinExistence type="predicted"/>
<dbReference type="KEGG" id="mik:FOE78_10145"/>
<keyword evidence="2" id="KW-1185">Reference proteome</keyword>